<feature type="domain" description="4Fe-4S ferredoxin-type" evidence="4">
    <location>
        <begin position="201"/>
        <end position="230"/>
    </location>
</feature>
<reference evidence="5 6" key="1">
    <citation type="submission" date="2016-10" db="EMBL/GenBank/DDBJ databases">
        <authorList>
            <person name="de Groot N.N."/>
        </authorList>
    </citation>
    <scope>NUCLEOTIDE SEQUENCE [LARGE SCALE GENOMIC DNA]</scope>
    <source>
        <strain evidence="5 6">DSM 8423</strain>
    </source>
</reference>
<proteinExistence type="predicted"/>
<dbReference type="SUPFAM" id="SSF54862">
    <property type="entry name" value="4Fe-4S ferredoxins"/>
    <property type="match status" value="1"/>
</dbReference>
<dbReference type="STRING" id="43775.SAMN04489760_10551"/>
<keyword evidence="2" id="KW-0408">Iron</keyword>
<protein>
    <recommendedName>
        <fullName evidence="4">4Fe-4S ferredoxin-type domain-containing protein</fullName>
    </recommendedName>
</protein>
<keyword evidence="3" id="KW-0411">Iron-sulfur</keyword>
<dbReference type="InterPro" id="IPR017900">
    <property type="entry name" value="4Fe4S_Fe_S_CS"/>
</dbReference>
<evidence type="ECO:0000313" key="5">
    <source>
        <dbReference type="EMBL" id="SEM14359.1"/>
    </source>
</evidence>
<evidence type="ECO:0000256" key="1">
    <source>
        <dbReference type="ARBA" id="ARBA00022723"/>
    </source>
</evidence>
<evidence type="ECO:0000256" key="3">
    <source>
        <dbReference type="ARBA" id="ARBA00023014"/>
    </source>
</evidence>
<accession>A0A1H7VZS1</accession>
<dbReference type="AlphaFoldDB" id="A0A1H7VZS1"/>
<dbReference type="PROSITE" id="PS00198">
    <property type="entry name" value="4FE4S_FER_1"/>
    <property type="match status" value="2"/>
</dbReference>
<keyword evidence="6" id="KW-1185">Reference proteome</keyword>
<feature type="domain" description="4Fe-4S ferredoxin-type" evidence="4">
    <location>
        <begin position="171"/>
        <end position="200"/>
    </location>
</feature>
<dbReference type="Pfam" id="PF12838">
    <property type="entry name" value="Fer4_7"/>
    <property type="match status" value="1"/>
</dbReference>
<dbReference type="PROSITE" id="PS51379">
    <property type="entry name" value="4FE4S_FER_2"/>
    <property type="match status" value="2"/>
</dbReference>
<evidence type="ECO:0000256" key="2">
    <source>
        <dbReference type="ARBA" id="ARBA00023004"/>
    </source>
</evidence>
<dbReference type="Pfam" id="PF04015">
    <property type="entry name" value="DUF362"/>
    <property type="match status" value="1"/>
</dbReference>
<dbReference type="InterPro" id="IPR017896">
    <property type="entry name" value="4Fe4S_Fe-S-bd"/>
</dbReference>
<evidence type="ECO:0000259" key="4">
    <source>
        <dbReference type="PROSITE" id="PS51379"/>
    </source>
</evidence>
<dbReference type="InterPro" id="IPR007160">
    <property type="entry name" value="DUF362"/>
</dbReference>
<dbReference type="Proteomes" id="UP000198744">
    <property type="component" value="Unassembled WGS sequence"/>
</dbReference>
<sequence>MRGPYVQDLRRLLEKIKTPFLRGDRVGIKLHWGEKGNRSFLPPDYAREIALWLKEAGLSPFLFDTTVLYSGGRRKAEDSLQTAAEHGYTENFLGCPVIIADGMDGRSVVDLQTGSGHFPSVQVAAIFDQADGYVIFSHFKGHMESGFGGAIKNLSMGFASRAQKQRMHADIRPLLKAGLCTKCGVCVEVCPTEAARFGADGFPTYDLEICIGCAQCIGFCPNIALQLEWETDATVFQEKLIETAAAVWRQIKGRTVLINALLNITTECDCWPGENPVIHPDQGFLGADHPTRIDEESIRRVGAETFKKAHPDIPWERQFSYAREIGF</sequence>
<gene>
    <name evidence="5" type="ORF">SAMN04489760_10551</name>
</gene>
<dbReference type="GO" id="GO:0046872">
    <property type="term" value="F:metal ion binding"/>
    <property type="evidence" value="ECO:0007669"/>
    <property type="project" value="UniProtKB-KW"/>
</dbReference>
<keyword evidence="1" id="KW-0479">Metal-binding</keyword>
<evidence type="ECO:0000313" key="6">
    <source>
        <dbReference type="Proteomes" id="UP000198744"/>
    </source>
</evidence>
<dbReference type="Gene3D" id="3.30.70.20">
    <property type="match status" value="1"/>
</dbReference>
<dbReference type="GO" id="GO:0051536">
    <property type="term" value="F:iron-sulfur cluster binding"/>
    <property type="evidence" value="ECO:0007669"/>
    <property type="project" value="UniProtKB-KW"/>
</dbReference>
<dbReference type="EMBL" id="FOBS01000005">
    <property type="protein sequence ID" value="SEM14359.1"/>
    <property type="molecule type" value="Genomic_DNA"/>
</dbReference>
<name>A0A1H7VZS1_9BACT</name>
<organism evidence="5 6">
    <name type="scientific">Syntrophus gentianae</name>
    <dbReference type="NCBI Taxonomy" id="43775"/>
    <lineage>
        <taxon>Bacteria</taxon>
        <taxon>Pseudomonadati</taxon>
        <taxon>Thermodesulfobacteriota</taxon>
        <taxon>Syntrophia</taxon>
        <taxon>Syntrophales</taxon>
        <taxon>Syntrophaceae</taxon>
        <taxon>Syntrophus</taxon>
    </lineage>
</organism>